<dbReference type="EMBL" id="JBHMQV010000009">
    <property type="protein sequence ID" value="MFC0843877.1"/>
    <property type="molecule type" value="Genomic_DNA"/>
</dbReference>
<comment type="caution">
    <text evidence="3">The sequence shown here is derived from an EMBL/GenBank/DDBJ whole genome shotgun (WGS) entry which is preliminary data.</text>
</comment>
<keyword evidence="4" id="KW-1185">Reference proteome</keyword>
<accession>A0ABV6TDM1</accession>
<dbReference type="Proteomes" id="UP001589887">
    <property type="component" value="Unassembled WGS sequence"/>
</dbReference>
<feature type="region of interest" description="Disordered" evidence="1">
    <location>
        <begin position="1"/>
        <end position="35"/>
    </location>
</feature>
<sequence length="259" mass="27068">MQQQQPGGWYGPPQAPTPGFGPAHDPVPVPPQRRNKGRMALLAPGVTCAVAAAAVGGYLYGRRTSDTTGTDATRSTPSTSVRYQLTAPQSVLGGAFVVDPANTTPASATAVRDYADLGVASPMPVSISYKSSSSASRQTVQLTGAWGTLNAPEQVIDRRFAAIARSAAQDPGGYNGLIGPRQTMHPTGLGDAVMKCQNFRVKLQQTPTTSPVCIWADHYTLGEVMVFDPAALLHGGAGVSLGENADTAARIRNDARKPR</sequence>
<evidence type="ECO:0000313" key="3">
    <source>
        <dbReference type="EMBL" id="MFC0843877.1"/>
    </source>
</evidence>
<gene>
    <name evidence="3" type="ORF">ACFH04_09140</name>
</gene>
<keyword evidence="2" id="KW-0472">Membrane</keyword>
<reference evidence="3 4" key="1">
    <citation type="submission" date="2024-09" db="EMBL/GenBank/DDBJ databases">
        <authorList>
            <person name="Sun Q."/>
            <person name="Mori K."/>
        </authorList>
    </citation>
    <scope>NUCLEOTIDE SEQUENCE [LARGE SCALE GENOMIC DNA]</scope>
    <source>
        <strain evidence="3 4">JCM 4557</strain>
    </source>
</reference>
<keyword evidence="2" id="KW-1133">Transmembrane helix</keyword>
<organism evidence="3 4">
    <name type="scientific">Streptomyces noboritoensis</name>
    <dbReference type="NCBI Taxonomy" id="67337"/>
    <lineage>
        <taxon>Bacteria</taxon>
        <taxon>Bacillati</taxon>
        <taxon>Actinomycetota</taxon>
        <taxon>Actinomycetes</taxon>
        <taxon>Kitasatosporales</taxon>
        <taxon>Streptomycetaceae</taxon>
        <taxon>Streptomyces</taxon>
    </lineage>
</organism>
<evidence type="ECO:0000313" key="4">
    <source>
        <dbReference type="Proteomes" id="UP001589887"/>
    </source>
</evidence>
<evidence type="ECO:0000256" key="2">
    <source>
        <dbReference type="SAM" id="Phobius"/>
    </source>
</evidence>
<name>A0ABV6TDM1_9ACTN</name>
<evidence type="ECO:0000256" key="1">
    <source>
        <dbReference type="SAM" id="MobiDB-lite"/>
    </source>
</evidence>
<evidence type="ECO:0008006" key="5">
    <source>
        <dbReference type="Google" id="ProtNLM"/>
    </source>
</evidence>
<protein>
    <recommendedName>
        <fullName evidence="5">Tat pathway signal sequence domain protein</fullName>
    </recommendedName>
</protein>
<feature type="transmembrane region" description="Helical" evidence="2">
    <location>
        <begin position="40"/>
        <end position="60"/>
    </location>
</feature>
<proteinExistence type="predicted"/>
<dbReference type="RefSeq" id="WP_394317688.1">
    <property type="nucleotide sequence ID" value="NZ_JBHMQV010000009.1"/>
</dbReference>
<keyword evidence="2" id="KW-0812">Transmembrane</keyword>